<dbReference type="InterPro" id="IPR050472">
    <property type="entry name" value="Anth_synth/Amidotransfase"/>
</dbReference>
<reference evidence="10" key="2">
    <citation type="journal article" date="2021" name="Microbiol. Resour. Announc.">
        <title>Complete Genome Sequence of Polycladomyces abyssicola JIR-001T, Isolated from Hemipelagic Sediment in Deep Seawater.</title>
        <authorList>
            <person name="Tsubouchi T."/>
            <person name="Kaneko Y."/>
        </authorList>
    </citation>
    <scope>NUCLEOTIDE SEQUENCE</scope>
    <source>
        <strain evidence="10">JIR-001</strain>
    </source>
</reference>
<evidence type="ECO:0000256" key="7">
    <source>
        <dbReference type="ARBA" id="ARBA00048816"/>
    </source>
</evidence>
<evidence type="ECO:0000259" key="9">
    <source>
        <dbReference type="SMART" id="SM01097"/>
    </source>
</evidence>
<feature type="binding site" evidence="8">
    <location>
        <position position="281"/>
    </location>
    <ligand>
        <name>L-glutamine</name>
        <dbReference type="ChEBI" id="CHEBI:58359"/>
    </ligand>
</feature>
<evidence type="ECO:0000256" key="5">
    <source>
        <dbReference type="ARBA" id="ARBA00022840"/>
    </source>
</evidence>
<feature type="domain" description="Carbamoyl-phosphate synthase small subunit N-terminal" evidence="9">
    <location>
        <begin position="1"/>
        <end position="126"/>
    </location>
</feature>
<dbReference type="PANTHER" id="PTHR43418:SF7">
    <property type="entry name" value="CARBAMOYL-PHOSPHATE SYNTHASE SMALL CHAIN"/>
    <property type="match status" value="1"/>
</dbReference>
<dbReference type="RefSeq" id="WP_212773439.1">
    <property type="nucleotide sequence ID" value="NZ_AP024601.1"/>
</dbReference>
<dbReference type="Pfam" id="PF00117">
    <property type="entry name" value="GATase"/>
    <property type="match status" value="1"/>
</dbReference>
<comment type="function">
    <text evidence="8">Small subunit of the glutamine-dependent carbamoyl phosphate synthetase (CPSase). CPSase catalyzes the formation of carbamoyl phosphate from the ammonia moiety of glutamine, carbonate, and phosphate donated by ATP, constituting the first step of 2 biosynthetic pathways, one leading to arginine and/or urea and the other to pyrimidine nucleotides. The small subunit (glutamine amidotransferase) binds and cleaves glutamine to supply the large subunit with the substrate ammonia.</text>
</comment>
<evidence type="ECO:0000313" key="10">
    <source>
        <dbReference type="EMBL" id="BCU83184.1"/>
    </source>
</evidence>
<keyword evidence="8" id="KW-0665">Pyrimidine biosynthesis</keyword>
<dbReference type="KEGG" id="pabs:JIR001_29670"/>
<feature type="active site" description="Nucleophile" evidence="8">
    <location>
        <position position="239"/>
    </location>
</feature>
<dbReference type="PRINTS" id="PR00096">
    <property type="entry name" value="GATASE"/>
</dbReference>
<evidence type="ECO:0000256" key="4">
    <source>
        <dbReference type="ARBA" id="ARBA00022741"/>
    </source>
</evidence>
<dbReference type="InterPro" id="IPR036480">
    <property type="entry name" value="CarbP_synth_ssu_N_sf"/>
</dbReference>
<evidence type="ECO:0000256" key="6">
    <source>
        <dbReference type="ARBA" id="ARBA00022962"/>
    </source>
</evidence>
<dbReference type="EMBL" id="AP024601">
    <property type="protein sequence ID" value="BCU83184.1"/>
    <property type="molecule type" value="Genomic_DNA"/>
</dbReference>
<feature type="binding site" evidence="8">
    <location>
        <position position="212"/>
    </location>
    <ligand>
        <name>L-glutamine</name>
        <dbReference type="ChEBI" id="CHEBI:58359"/>
    </ligand>
</feature>
<comment type="catalytic activity">
    <reaction evidence="8">
        <text>L-glutamine + H2O = L-glutamate + NH4(+)</text>
        <dbReference type="Rhea" id="RHEA:15889"/>
        <dbReference type="ChEBI" id="CHEBI:15377"/>
        <dbReference type="ChEBI" id="CHEBI:28938"/>
        <dbReference type="ChEBI" id="CHEBI:29985"/>
        <dbReference type="ChEBI" id="CHEBI:58359"/>
    </reaction>
</comment>
<feature type="binding site" evidence="8">
    <location>
        <position position="243"/>
    </location>
    <ligand>
        <name>L-glutamine</name>
        <dbReference type="ChEBI" id="CHEBI:58359"/>
    </ligand>
</feature>
<evidence type="ECO:0000313" key="11">
    <source>
        <dbReference type="Proteomes" id="UP000677436"/>
    </source>
</evidence>
<feature type="region of interest" description="CPSase" evidence="8">
    <location>
        <begin position="1"/>
        <end position="163"/>
    </location>
</feature>
<dbReference type="PRINTS" id="PR00097">
    <property type="entry name" value="ANTSNTHASEII"/>
</dbReference>
<dbReference type="SUPFAM" id="SSF52021">
    <property type="entry name" value="Carbamoyl phosphate synthetase, small subunit N-terminal domain"/>
    <property type="match status" value="1"/>
</dbReference>
<keyword evidence="5 8" id="KW-0067">ATP-binding</keyword>
<dbReference type="GO" id="GO:0006526">
    <property type="term" value="P:L-arginine biosynthetic process"/>
    <property type="evidence" value="ECO:0007669"/>
    <property type="project" value="UniProtKB-UniRule"/>
</dbReference>
<protein>
    <recommendedName>
        <fullName evidence="8">Carbamoyl phosphate synthase small chain</fullName>
        <ecNumber evidence="8">6.3.5.5</ecNumber>
    </recommendedName>
    <alternativeName>
        <fullName evidence="8">Carbamoyl phosphate synthetase glutamine chain</fullName>
    </alternativeName>
</protein>
<dbReference type="Gene3D" id="3.40.50.880">
    <property type="match status" value="1"/>
</dbReference>
<evidence type="ECO:0000256" key="3">
    <source>
        <dbReference type="ARBA" id="ARBA00022598"/>
    </source>
</evidence>
<dbReference type="SUPFAM" id="SSF52317">
    <property type="entry name" value="Class I glutamine amidotransferase-like"/>
    <property type="match status" value="1"/>
</dbReference>
<sequence>MKAYLVLDTGDVFEGTWIGQPSEVLGEVVFTTGMTGYQEVLTDPSYAGQIVTFTYPLLGNYGIVPGEEESVRPHCAGVILSEAYEQADTSLSEWLHRYGVTGIAGVDTRTVVKIIREKKCVRGVISPVPNPHVEEWPDPCSLHWVSQVSVAKPVTYDGEPFSPHIVLVDFGAKASILRSLQELGCRVTVVPFHLSPSEVAKMEPDGLLFSNGPGDPKALLPYLSEWVPFIQRIPTMGICLGHQLLALAMGGDTGRLSFGHRGSNHPVKELETGRVWITSQNHGYAVREESLDPAQWRVTHRHIHDGSVEGIAHRQYPILGVQFHPEAHPGPSDAAEIFQRFIETVQQKRKVTIHVG</sequence>
<gene>
    <name evidence="8 10" type="primary">carA</name>
    <name evidence="10" type="ORF">JIR001_29670</name>
</gene>
<comment type="pathway">
    <text evidence="1 8">Amino-acid biosynthesis; L-arginine biosynthesis; carbamoyl phosphate from bicarbonate: step 1/1.</text>
</comment>
<organism evidence="10 11">
    <name type="scientific">Polycladomyces abyssicola</name>
    <dbReference type="NCBI Taxonomy" id="1125966"/>
    <lineage>
        <taxon>Bacteria</taxon>
        <taxon>Bacillati</taxon>
        <taxon>Bacillota</taxon>
        <taxon>Bacilli</taxon>
        <taxon>Bacillales</taxon>
        <taxon>Thermoactinomycetaceae</taxon>
        <taxon>Polycladomyces</taxon>
    </lineage>
</organism>
<feature type="binding site" evidence="8">
    <location>
        <position position="214"/>
    </location>
    <ligand>
        <name>L-glutamine</name>
        <dbReference type="ChEBI" id="CHEBI:58359"/>
    </ligand>
</feature>
<keyword evidence="8" id="KW-0055">Arginine biosynthesis</keyword>
<dbReference type="UniPathway" id="UPA00070">
    <property type="reaction ID" value="UER00115"/>
</dbReference>
<feature type="active site" evidence="8">
    <location>
        <position position="326"/>
    </location>
</feature>
<dbReference type="InterPro" id="IPR017926">
    <property type="entry name" value="GATASE"/>
</dbReference>
<keyword evidence="3 8" id="KW-0436">Ligase</keyword>
<dbReference type="GO" id="GO:0006207">
    <property type="term" value="P:'de novo' pyrimidine nucleobase biosynthetic process"/>
    <property type="evidence" value="ECO:0007669"/>
    <property type="project" value="InterPro"/>
</dbReference>
<feature type="active site" evidence="8">
    <location>
        <position position="324"/>
    </location>
</feature>
<dbReference type="NCBIfam" id="TIGR01368">
    <property type="entry name" value="CPSaseIIsmall"/>
    <property type="match status" value="1"/>
</dbReference>
<keyword evidence="6 8" id="KW-0315">Glutamine amidotransferase</keyword>
<dbReference type="Pfam" id="PF00988">
    <property type="entry name" value="CPSase_sm_chain"/>
    <property type="match status" value="1"/>
</dbReference>
<comment type="pathway">
    <text evidence="8">Pyrimidine metabolism; UMP biosynthesis via de novo pathway; (S)-dihydroorotate from bicarbonate: step 1/3.</text>
</comment>
<evidence type="ECO:0000256" key="8">
    <source>
        <dbReference type="HAMAP-Rule" id="MF_01209"/>
    </source>
</evidence>
<dbReference type="PROSITE" id="PS51273">
    <property type="entry name" value="GATASE_TYPE_1"/>
    <property type="match status" value="1"/>
</dbReference>
<dbReference type="GO" id="GO:0004088">
    <property type="term" value="F:carbamoyl-phosphate synthase (glutamine-hydrolyzing) activity"/>
    <property type="evidence" value="ECO:0007669"/>
    <property type="project" value="UniProtKB-UniRule"/>
</dbReference>
<dbReference type="UniPathway" id="UPA00068">
    <property type="reaction ID" value="UER00171"/>
</dbReference>
<proteinExistence type="inferred from homology"/>
<accession>A0A8D5UJ73</accession>
<keyword evidence="4 8" id="KW-0547">Nucleotide-binding</keyword>
<evidence type="ECO:0000256" key="1">
    <source>
        <dbReference type="ARBA" id="ARBA00005077"/>
    </source>
</evidence>
<keyword evidence="11" id="KW-1185">Reference proteome</keyword>
<comment type="subunit">
    <text evidence="8">Composed of two chains; the small (or glutamine) chain promotes the hydrolysis of glutamine to ammonia, which is used by the large (or ammonia) chain to synthesize carbamoyl phosphate. Tetramer of heterodimers (alpha,beta)4.</text>
</comment>
<dbReference type="GO" id="GO:0006541">
    <property type="term" value="P:glutamine metabolic process"/>
    <property type="evidence" value="ECO:0007669"/>
    <property type="project" value="InterPro"/>
</dbReference>
<dbReference type="AlphaFoldDB" id="A0A8D5UJ73"/>
<comment type="similarity">
    <text evidence="2 8">Belongs to the CarA family.</text>
</comment>
<evidence type="ECO:0000256" key="2">
    <source>
        <dbReference type="ARBA" id="ARBA00007800"/>
    </source>
</evidence>
<comment type="catalytic activity">
    <reaction evidence="7 8">
        <text>hydrogencarbonate + L-glutamine + 2 ATP + H2O = carbamoyl phosphate + L-glutamate + 2 ADP + phosphate + 2 H(+)</text>
        <dbReference type="Rhea" id="RHEA:18633"/>
        <dbReference type="ChEBI" id="CHEBI:15377"/>
        <dbReference type="ChEBI" id="CHEBI:15378"/>
        <dbReference type="ChEBI" id="CHEBI:17544"/>
        <dbReference type="ChEBI" id="CHEBI:29985"/>
        <dbReference type="ChEBI" id="CHEBI:30616"/>
        <dbReference type="ChEBI" id="CHEBI:43474"/>
        <dbReference type="ChEBI" id="CHEBI:58228"/>
        <dbReference type="ChEBI" id="CHEBI:58359"/>
        <dbReference type="ChEBI" id="CHEBI:456216"/>
        <dbReference type="EC" id="6.3.5.5"/>
    </reaction>
</comment>
<dbReference type="GO" id="GO:0044205">
    <property type="term" value="P:'de novo' UMP biosynthetic process"/>
    <property type="evidence" value="ECO:0007669"/>
    <property type="project" value="UniProtKB-UniRule"/>
</dbReference>
<dbReference type="InterPro" id="IPR035686">
    <property type="entry name" value="CPSase_GATase1"/>
</dbReference>
<name>A0A8D5UJ73_9BACL</name>
<dbReference type="InterPro" id="IPR006274">
    <property type="entry name" value="CarbamoylP_synth_ssu"/>
</dbReference>
<feature type="binding site" evidence="8">
    <location>
        <position position="240"/>
    </location>
    <ligand>
        <name>L-glutamine</name>
        <dbReference type="ChEBI" id="CHEBI:58359"/>
    </ligand>
</feature>
<feature type="binding site" evidence="8">
    <location>
        <position position="283"/>
    </location>
    <ligand>
        <name>L-glutamine</name>
        <dbReference type="ChEBI" id="CHEBI:58359"/>
    </ligand>
</feature>
<dbReference type="Gene3D" id="3.50.30.20">
    <property type="entry name" value="Carbamoyl-phosphate synthase small subunit, N-terminal domain"/>
    <property type="match status" value="1"/>
</dbReference>
<dbReference type="CDD" id="cd01744">
    <property type="entry name" value="GATase1_CPSase"/>
    <property type="match status" value="1"/>
</dbReference>
<dbReference type="PRINTS" id="PR00099">
    <property type="entry name" value="CPSGATASE"/>
</dbReference>
<reference evidence="10" key="1">
    <citation type="journal article" date="2013" name="Int. J. Syst. Evol. Microbiol.">
        <title>Polycladomyces abyssicola gen. nov., sp. nov., a thermophilic filamentous bacterium isolated from hemipelagic sediment.</title>
        <authorList>
            <person name="Tsubouchi T."/>
            <person name="Shimane Y."/>
            <person name="Mori K."/>
            <person name="Usui K."/>
            <person name="Hiraki T."/>
            <person name="Tame A."/>
            <person name="Uematsu K."/>
            <person name="Maruyama T."/>
            <person name="Hatada Y."/>
        </authorList>
    </citation>
    <scope>NUCLEOTIDE SEQUENCE</scope>
    <source>
        <strain evidence="10">JIR-001</strain>
    </source>
</reference>
<dbReference type="EC" id="6.3.5.5" evidence="8"/>
<dbReference type="GO" id="GO:0005524">
    <property type="term" value="F:ATP binding"/>
    <property type="evidence" value="ECO:0007669"/>
    <property type="project" value="UniProtKB-UniRule"/>
</dbReference>
<dbReference type="PANTHER" id="PTHR43418">
    <property type="entry name" value="MULTIFUNCTIONAL TRYPTOPHAN BIOSYNTHESIS PROTEIN-RELATED"/>
    <property type="match status" value="1"/>
</dbReference>
<dbReference type="InterPro" id="IPR002474">
    <property type="entry name" value="CarbamoylP_synth_ssu_N"/>
</dbReference>
<feature type="binding site" evidence="8">
    <location>
        <position position="45"/>
    </location>
    <ligand>
        <name>L-glutamine</name>
        <dbReference type="ChEBI" id="CHEBI:58359"/>
    </ligand>
</feature>
<dbReference type="Proteomes" id="UP000677436">
    <property type="component" value="Chromosome"/>
</dbReference>
<dbReference type="SMART" id="SM01097">
    <property type="entry name" value="CPSase_sm_chain"/>
    <property type="match status" value="1"/>
</dbReference>
<dbReference type="HAMAP" id="MF_01209">
    <property type="entry name" value="CPSase_S_chain"/>
    <property type="match status" value="1"/>
</dbReference>
<keyword evidence="8" id="KW-0028">Amino-acid biosynthesis</keyword>
<dbReference type="NCBIfam" id="NF009475">
    <property type="entry name" value="PRK12838.1"/>
    <property type="match status" value="1"/>
</dbReference>
<feature type="binding site" evidence="8">
    <location>
        <position position="284"/>
    </location>
    <ligand>
        <name>L-glutamine</name>
        <dbReference type="ChEBI" id="CHEBI:58359"/>
    </ligand>
</feature>
<dbReference type="InterPro" id="IPR029062">
    <property type="entry name" value="Class_I_gatase-like"/>
</dbReference>